<name>A0A8B7PGQ1_HYAAZ</name>
<accession>A0A8B7PGQ1</accession>
<evidence type="ECO:0000256" key="2">
    <source>
        <dbReference type="ARBA" id="ARBA00008779"/>
    </source>
</evidence>
<dbReference type="PANTHER" id="PTHR45953">
    <property type="entry name" value="IDURONATE 2-SULFATASE"/>
    <property type="match status" value="1"/>
</dbReference>
<keyword evidence="8" id="KW-1185">Reference proteome</keyword>
<evidence type="ECO:0000313" key="9">
    <source>
        <dbReference type="RefSeq" id="XP_018025323.1"/>
    </source>
</evidence>
<dbReference type="GO" id="GO:0046872">
    <property type="term" value="F:metal ion binding"/>
    <property type="evidence" value="ECO:0007669"/>
    <property type="project" value="UniProtKB-KW"/>
</dbReference>
<comment type="cofactor">
    <cofactor evidence="1">
        <name>Ca(2+)</name>
        <dbReference type="ChEBI" id="CHEBI:29108"/>
    </cofactor>
</comment>
<dbReference type="SUPFAM" id="SSF53649">
    <property type="entry name" value="Alkaline phosphatase-like"/>
    <property type="match status" value="2"/>
</dbReference>
<feature type="domain" description="Sulfatase N-terminal" evidence="7">
    <location>
        <begin position="307"/>
        <end position="462"/>
    </location>
</feature>
<dbReference type="RefSeq" id="XP_018025323.1">
    <property type="nucleotide sequence ID" value="XM_018169834.2"/>
</dbReference>
<dbReference type="AlphaFoldDB" id="A0A8B7PGQ1"/>
<comment type="similarity">
    <text evidence="2">Belongs to the sulfatase family.</text>
</comment>
<dbReference type="Pfam" id="PF00884">
    <property type="entry name" value="Sulfatase"/>
    <property type="match status" value="2"/>
</dbReference>
<dbReference type="InterPro" id="IPR000917">
    <property type="entry name" value="Sulfatase_N"/>
</dbReference>
<dbReference type="Proteomes" id="UP000694843">
    <property type="component" value="Unplaced"/>
</dbReference>
<evidence type="ECO:0000256" key="1">
    <source>
        <dbReference type="ARBA" id="ARBA00001913"/>
    </source>
</evidence>
<evidence type="ECO:0000256" key="4">
    <source>
        <dbReference type="ARBA" id="ARBA00022801"/>
    </source>
</evidence>
<dbReference type="PROSITE" id="PS00149">
    <property type="entry name" value="SULFATASE_2"/>
    <property type="match status" value="1"/>
</dbReference>
<dbReference type="Gene3D" id="3.40.720.10">
    <property type="entry name" value="Alkaline Phosphatase, subunit A"/>
    <property type="match status" value="1"/>
</dbReference>
<dbReference type="InterPro" id="IPR024607">
    <property type="entry name" value="Sulfatase_CS"/>
</dbReference>
<gene>
    <name evidence="9" type="primary">LOC108680906</name>
</gene>
<evidence type="ECO:0000313" key="8">
    <source>
        <dbReference type="Proteomes" id="UP000694843"/>
    </source>
</evidence>
<dbReference type="GO" id="GO:0004423">
    <property type="term" value="F:iduronate-2-sulfatase activity"/>
    <property type="evidence" value="ECO:0007669"/>
    <property type="project" value="TreeGrafter"/>
</dbReference>
<sequence length="876" mass="101271">MKLSIQVYVANIFLYFFEFSAAVVQDSATQPCDHPNILFIIVDDLRPSVGCYGDSLAITPSIDALAGAGVTFDLAFAQQALCGPSRTSLLTSRRPDTTGVVDAHHYWRDTHNFTTLPQHFKQHGYYTASAGKVFHPGRCSNYSDDAPYSWSAVPYHPSSEQYKNFPACGPHKNMTNIVCPVLVRDQPESTLPDLQTTHYAISFLQHWKNVQNGGQLNENLMPTDYHFWRKNYRVRRQKGFMKDNKESVSLTNTRYLKRTTEYDLFNIDGKKEMTRRAFQRQKTKCTRQTDQTRRKFLSSKNESHGGCQPFFLAVGYHKPHIPLKFPRRFLELFPLPEVPLPPDDRLPPGLPSVAYNPWNDLRWRDDVAALNLSFPYQPMPDDYSRLIRQAYYAATAYTDSLIENLLSATSLLHPHTLVVLMGDHGWSLGEHQEWSKFSNYEVATRVPLVMAPISRYAQAKHSLMTDQRNPKYNRYKTYRKLGEKLLSRLHKWPGSVRVNYEQYWKDKNGDEVKMHSRSFNFYGWLKKHMLHDFRKLSGVEQSRNFHGDVKSTLDVKSVVDKGRKIWLNLKENYTYTGLVELVDVFPTLADLAGISKVPPCSFDWMTSRFNEDYIRSRNNKYCNGSCVCDRINFKNVSIDVKHANCSECCHVRDKTSNLRLSHARSIIQQKLLVKFYKAMNRHHKLPFPFYNSSLPDNNYFAQTDKTNFYLIASKFMRSSSLNWKFPHSTAKTCTEGRSVAPYIVDEADAQESEDVRLNRQRNSKIKLAASDVSAIRPVSRVVDLGRCLKDMLQGKLAISQYPRPSLSPSQHPDSDQPKLKEIKVMGYSMRSHCFRYTLWVAYNCTTQVPDFDDIAGEELYDHRFDPREDHNILRLI</sequence>
<feature type="region of interest" description="Disordered" evidence="5">
    <location>
        <begin position="280"/>
        <end position="301"/>
    </location>
</feature>
<keyword evidence="3" id="KW-0479">Metal-binding</keyword>
<keyword evidence="6" id="KW-0732">Signal</keyword>
<proteinExistence type="inferred from homology"/>
<dbReference type="InterPro" id="IPR017850">
    <property type="entry name" value="Alkaline_phosphatase_core_sf"/>
</dbReference>
<dbReference type="PANTHER" id="PTHR45953:SF1">
    <property type="entry name" value="IDURONATE 2-SULFATASE"/>
    <property type="match status" value="1"/>
</dbReference>
<feature type="chain" id="PRO_5034191706" evidence="6">
    <location>
        <begin position="23"/>
        <end position="876"/>
    </location>
</feature>
<evidence type="ECO:0000256" key="3">
    <source>
        <dbReference type="ARBA" id="ARBA00022723"/>
    </source>
</evidence>
<dbReference type="CTD" id="3423"/>
<dbReference type="GeneID" id="108680906"/>
<dbReference type="KEGG" id="hazt:108680906"/>
<evidence type="ECO:0000259" key="7">
    <source>
        <dbReference type="Pfam" id="PF00884"/>
    </source>
</evidence>
<organism evidence="8 9">
    <name type="scientific">Hyalella azteca</name>
    <name type="common">Amphipod</name>
    <dbReference type="NCBI Taxonomy" id="294128"/>
    <lineage>
        <taxon>Eukaryota</taxon>
        <taxon>Metazoa</taxon>
        <taxon>Ecdysozoa</taxon>
        <taxon>Arthropoda</taxon>
        <taxon>Crustacea</taxon>
        <taxon>Multicrustacea</taxon>
        <taxon>Malacostraca</taxon>
        <taxon>Eumalacostraca</taxon>
        <taxon>Peracarida</taxon>
        <taxon>Amphipoda</taxon>
        <taxon>Senticaudata</taxon>
        <taxon>Talitrida</taxon>
        <taxon>Talitroidea</taxon>
        <taxon>Hyalellidae</taxon>
        <taxon>Hyalella</taxon>
    </lineage>
</organism>
<reference evidence="9" key="1">
    <citation type="submission" date="2025-08" db="UniProtKB">
        <authorList>
            <consortium name="RefSeq"/>
        </authorList>
    </citation>
    <scope>IDENTIFICATION</scope>
    <source>
        <tissue evidence="9">Whole organism</tissue>
    </source>
</reference>
<keyword evidence="4" id="KW-0378">Hydrolase</keyword>
<evidence type="ECO:0000256" key="6">
    <source>
        <dbReference type="SAM" id="SignalP"/>
    </source>
</evidence>
<dbReference type="OrthoDB" id="96314at2759"/>
<feature type="domain" description="Sulfatase N-terminal" evidence="7">
    <location>
        <begin position="35"/>
        <end position="133"/>
    </location>
</feature>
<evidence type="ECO:0000256" key="5">
    <source>
        <dbReference type="SAM" id="MobiDB-lite"/>
    </source>
</evidence>
<dbReference type="GO" id="GO:0005737">
    <property type="term" value="C:cytoplasm"/>
    <property type="evidence" value="ECO:0007669"/>
    <property type="project" value="TreeGrafter"/>
</dbReference>
<feature type="signal peptide" evidence="6">
    <location>
        <begin position="1"/>
        <end position="22"/>
    </location>
</feature>
<protein>
    <submittedName>
        <fullName evidence="9">Uncharacterized protein LOC108680906 isoform X1</fullName>
    </submittedName>
</protein>